<dbReference type="HOGENOM" id="CLU_1352153_0_0_2"/>
<dbReference type="EMBL" id="CP002838">
    <property type="protein sequence ID" value="AEM38145.1"/>
    <property type="molecule type" value="Genomic_DNA"/>
</dbReference>
<keyword evidence="2" id="KW-1185">Reference proteome</keyword>
<evidence type="ECO:0000313" key="1">
    <source>
        <dbReference type="EMBL" id="AEM38145.1"/>
    </source>
</evidence>
<protein>
    <submittedName>
        <fullName evidence="1">Uncharacterized protein</fullName>
    </submittedName>
</protein>
<accession>G0EFA2</accession>
<dbReference type="InterPro" id="IPR029026">
    <property type="entry name" value="tRNA_m1G_MTases_N"/>
</dbReference>
<name>G0EFA2_PYRF1</name>
<dbReference type="eggNOG" id="arCOG01239">
    <property type="taxonomic scope" value="Archaea"/>
</dbReference>
<dbReference type="AlphaFoldDB" id="G0EFA2"/>
<dbReference type="Proteomes" id="UP000001037">
    <property type="component" value="Chromosome"/>
</dbReference>
<organism evidence="1 2">
    <name type="scientific">Pyrolobus fumarii (strain DSM 11204 / 1A)</name>
    <dbReference type="NCBI Taxonomy" id="694429"/>
    <lineage>
        <taxon>Archaea</taxon>
        <taxon>Thermoproteota</taxon>
        <taxon>Thermoprotei</taxon>
        <taxon>Desulfurococcales</taxon>
        <taxon>Pyrodictiaceae</taxon>
        <taxon>Pyrolobus</taxon>
    </lineage>
</organism>
<gene>
    <name evidence="1" type="ordered locus">Pyrfu_0273</name>
</gene>
<dbReference type="KEGG" id="pfm:Pyrfu_0273"/>
<dbReference type="SUPFAM" id="SSF75217">
    <property type="entry name" value="alpha/beta knot"/>
    <property type="match status" value="1"/>
</dbReference>
<dbReference type="Gene3D" id="3.40.1280.10">
    <property type="match status" value="1"/>
</dbReference>
<dbReference type="InterPro" id="IPR029028">
    <property type="entry name" value="Alpha/beta_knot_MTases"/>
</dbReference>
<dbReference type="STRING" id="694429.Pyrfu_0273"/>
<sequence>MTGVSRSLLYKRLSSARVVWLVFSSGRAWYRGGIRGWAGSSGRLDVVARVMLAACYPGCDAQGGCLFAASLQGPALFVHEAGGRMCREYEAGEEILRGLQGVSRLSMVYPGLSGVELLSLAKSLGYRVLLLSERCPVSWRVSLNRRVVVLGADIDPPSAVHSLADECISVGPISYLASSVAALLNVLSQIDPPSEGPGIGEA</sequence>
<reference evidence="1 2" key="1">
    <citation type="journal article" date="2011" name="Stand. Genomic Sci.">
        <title>Complete genome sequence of the hyperthermophilic chemolithoautotroph Pyrolobus fumarii type strain (1A).</title>
        <authorList>
            <person name="Anderson I."/>
            <person name="Goker M."/>
            <person name="Nolan M."/>
            <person name="Lucas S."/>
            <person name="Hammon N."/>
            <person name="Deshpande S."/>
            <person name="Cheng J.F."/>
            <person name="Tapia R."/>
            <person name="Han C."/>
            <person name="Goodwin L."/>
            <person name="Pitluck S."/>
            <person name="Huntemann M."/>
            <person name="Liolios K."/>
            <person name="Ivanova N."/>
            <person name="Pagani I."/>
            <person name="Mavromatis K."/>
            <person name="Ovchinikova G."/>
            <person name="Pati A."/>
            <person name="Chen A."/>
            <person name="Palaniappan K."/>
            <person name="Land M."/>
            <person name="Hauser L."/>
            <person name="Brambilla E.M."/>
            <person name="Huber H."/>
            <person name="Yasawong M."/>
            <person name="Rohde M."/>
            <person name="Spring S."/>
            <person name="Abt B."/>
            <person name="Sikorski J."/>
            <person name="Wirth R."/>
            <person name="Detter J.C."/>
            <person name="Woyke T."/>
            <person name="Bristow J."/>
            <person name="Eisen J.A."/>
            <person name="Markowitz V."/>
            <person name="Hugenholtz P."/>
            <person name="Kyrpides N.C."/>
            <person name="Klenk H.P."/>
            <person name="Lapidus A."/>
        </authorList>
    </citation>
    <scope>NUCLEOTIDE SEQUENCE [LARGE SCALE GENOMIC DNA]</scope>
    <source>
        <strain evidence="2">DSM 11204 / 1A</strain>
    </source>
</reference>
<evidence type="ECO:0000313" key="2">
    <source>
        <dbReference type="Proteomes" id="UP000001037"/>
    </source>
</evidence>
<proteinExistence type="predicted"/>
<dbReference type="InParanoid" id="G0EFA2"/>